<evidence type="ECO:0000256" key="8">
    <source>
        <dbReference type="ARBA" id="ARBA00023014"/>
    </source>
</evidence>
<organism evidence="13 14">
    <name type="scientific">Ephemeroptericola cinctiostellae</name>
    <dbReference type="NCBI Taxonomy" id="2268024"/>
    <lineage>
        <taxon>Bacteria</taxon>
        <taxon>Pseudomonadati</taxon>
        <taxon>Pseudomonadota</taxon>
        <taxon>Betaproteobacteria</taxon>
        <taxon>Burkholderiales</taxon>
        <taxon>Burkholderiaceae</taxon>
        <taxon>Ephemeroptericola</taxon>
    </lineage>
</organism>
<dbReference type="PROSITE" id="PS01231">
    <property type="entry name" value="TRMA_2"/>
    <property type="match status" value="1"/>
</dbReference>
<feature type="active site" description="Nucleophile" evidence="9 10">
    <location>
        <position position="406"/>
    </location>
</feature>
<name>A0A345DDR8_9BURK</name>
<keyword evidence="7 9" id="KW-0408">Iron</keyword>
<evidence type="ECO:0000256" key="5">
    <source>
        <dbReference type="ARBA" id="ARBA00022691"/>
    </source>
</evidence>
<feature type="binding site" evidence="9">
    <location>
        <position position="355"/>
    </location>
    <ligand>
        <name>S-adenosyl-L-methionine</name>
        <dbReference type="ChEBI" id="CHEBI:59789"/>
    </ligand>
</feature>
<feature type="binding site" evidence="9 10">
    <location>
        <position position="306"/>
    </location>
    <ligand>
        <name>S-adenosyl-L-methionine</name>
        <dbReference type="ChEBI" id="CHEBI:59789"/>
    </ligand>
</feature>
<evidence type="ECO:0000256" key="10">
    <source>
        <dbReference type="PROSITE-ProRule" id="PRU01024"/>
    </source>
</evidence>
<protein>
    <recommendedName>
        <fullName evidence="9">23S rRNA (uracil(1939)-C(5))-methyltransferase RlmD</fullName>
        <ecNumber evidence="9">2.1.1.190</ecNumber>
    </recommendedName>
    <alternativeName>
        <fullName evidence="9">23S rRNA(m5U1939)-methyltransferase</fullName>
    </alternativeName>
</protein>
<feature type="domain" description="TRAM" evidence="12">
    <location>
        <begin position="7"/>
        <end position="68"/>
    </location>
</feature>
<keyword evidence="4 9" id="KW-0808">Transferase</keyword>
<dbReference type="Gene3D" id="2.40.50.1070">
    <property type="match status" value="1"/>
</dbReference>
<dbReference type="GO" id="GO:0005506">
    <property type="term" value="F:iron ion binding"/>
    <property type="evidence" value="ECO:0007669"/>
    <property type="project" value="UniProtKB-UniRule"/>
</dbReference>
<evidence type="ECO:0000256" key="4">
    <source>
        <dbReference type="ARBA" id="ARBA00022679"/>
    </source>
</evidence>
<dbReference type="PROSITE" id="PS50926">
    <property type="entry name" value="TRAM"/>
    <property type="match status" value="1"/>
</dbReference>
<comment type="catalytic activity">
    <reaction evidence="9">
        <text>uridine(1939) in 23S rRNA + S-adenosyl-L-methionine = 5-methyluridine(1939) in 23S rRNA + S-adenosyl-L-homocysteine + H(+)</text>
        <dbReference type="Rhea" id="RHEA:42908"/>
        <dbReference type="Rhea" id="RHEA-COMP:10278"/>
        <dbReference type="Rhea" id="RHEA-COMP:10279"/>
        <dbReference type="ChEBI" id="CHEBI:15378"/>
        <dbReference type="ChEBI" id="CHEBI:57856"/>
        <dbReference type="ChEBI" id="CHEBI:59789"/>
        <dbReference type="ChEBI" id="CHEBI:65315"/>
        <dbReference type="ChEBI" id="CHEBI:74447"/>
        <dbReference type="EC" id="2.1.1.190"/>
    </reaction>
</comment>
<dbReference type="SUPFAM" id="SSF50249">
    <property type="entry name" value="Nucleic acid-binding proteins"/>
    <property type="match status" value="1"/>
</dbReference>
<dbReference type="Gene3D" id="3.40.50.150">
    <property type="entry name" value="Vaccinia Virus protein VP39"/>
    <property type="match status" value="1"/>
</dbReference>
<feature type="binding site" evidence="9">
    <location>
        <position position="169"/>
    </location>
    <ligand>
        <name>[4Fe-4S] cluster</name>
        <dbReference type="ChEBI" id="CHEBI:49883"/>
    </ligand>
</feature>
<evidence type="ECO:0000313" key="14">
    <source>
        <dbReference type="Proteomes" id="UP000252182"/>
    </source>
</evidence>
<dbReference type="InterPro" id="IPR012340">
    <property type="entry name" value="NA-bd_OB-fold"/>
</dbReference>
<dbReference type="Gene3D" id="2.40.50.140">
    <property type="entry name" value="Nucleic acid-binding proteins"/>
    <property type="match status" value="1"/>
</dbReference>
<feature type="binding site" evidence="9 10">
    <location>
        <position position="277"/>
    </location>
    <ligand>
        <name>S-adenosyl-L-methionine</name>
        <dbReference type="ChEBI" id="CHEBI:59789"/>
    </ligand>
</feature>
<dbReference type="Proteomes" id="UP000252182">
    <property type="component" value="Chromosome"/>
</dbReference>
<dbReference type="SUPFAM" id="SSF53335">
    <property type="entry name" value="S-adenosyl-L-methionine-dependent methyltransferases"/>
    <property type="match status" value="1"/>
</dbReference>
<dbReference type="RefSeq" id="WP_114563575.1">
    <property type="nucleotide sequence ID" value="NZ_CP031124.1"/>
</dbReference>
<dbReference type="FunFam" id="2.40.50.140:FF:000097">
    <property type="entry name" value="23S rRNA (uracil(1939)-C(5))-methyltransferase RlmD"/>
    <property type="match status" value="1"/>
</dbReference>
<dbReference type="Pfam" id="PF05958">
    <property type="entry name" value="tRNA_U5-meth_tr"/>
    <property type="match status" value="1"/>
</dbReference>
<dbReference type="EMBL" id="CP031124">
    <property type="protein sequence ID" value="AXF86506.1"/>
    <property type="molecule type" value="Genomic_DNA"/>
</dbReference>
<evidence type="ECO:0000259" key="12">
    <source>
        <dbReference type="PROSITE" id="PS50926"/>
    </source>
</evidence>
<sequence>MGRRRKEQRVPRVFPVVQLTIESLDMEGRGIAHHDGKVVFVEGALPFEEVRADVIREKSNYNQARTTEVLKASSERVEPKCAAFGMCGGCAMQHINPRAQIAAKQRVLEDNLQRIGQVKPEVILRPIAGPTWGYRYRARLSVRNVHKKGEVLVGFREKNGSYVANMTACEVLPKHISDLLPKLRELIGLTSIADHIPQIEVAVGQANSVLVFRNLLPLTPHDEHLFRAFGDAHGVDMWLQPQGLDSVHAFHPQDSTLFYDLPEFGIRMPYRPTDFTQVNFHINRVLVTRAVRMLEIKPEERVADFFCGLGNFTLPLATQATHVVGIEGSTQLTERALQNAKANGVEDKTEFYCRNLFEVTADELRGLGRLDKYLVDPPRDGADALCKALAQLERHEKPSKIVYVSCNPSTLARDANTLVHQAGYRIASAGVVNMFPHTAHVESMAAFELI</sequence>
<evidence type="ECO:0000313" key="13">
    <source>
        <dbReference type="EMBL" id="AXF86506.1"/>
    </source>
</evidence>
<keyword evidence="2 9" id="KW-0698">rRNA processing</keyword>
<dbReference type="InterPro" id="IPR001566">
    <property type="entry name" value="23S_rRNA_MeTrfase_RlmD"/>
</dbReference>
<dbReference type="PANTHER" id="PTHR11061:SF49">
    <property type="entry name" value="23S RRNA (URACIL(1939)-C(5))-METHYLTRANSFERASE RLMD"/>
    <property type="match status" value="1"/>
</dbReference>
<dbReference type="EC" id="2.1.1.190" evidence="9"/>
<accession>A0A345DDR8</accession>
<evidence type="ECO:0000256" key="7">
    <source>
        <dbReference type="ARBA" id="ARBA00023004"/>
    </source>
</evidence>
<dbReference type="InterPro" id="IPR030390">
    <property type="entry name" value="MeTrfase_TrmA_AS"/>
</dbReference>
<evidence type="ECO:0000256" key="2">
    <source>
        <dbReference type="ARBA" id="ARBA00022552"/>
    </source>
</evidence>
<feature type="binding site" evidence="9">
    <location>
        <position position="311"/>
    </location>
    <ligand>
        <name>S-adenosyl-L-methionine</name>
        <dbReference type="ChEBI" id="CHEBI:59789"/>
    </ligand>
</feature>
<keyword evidence="6 9" id="KW-0479">Metal-binding</keyword>
<dbReference type="OrthoDB" id="9804590at2"/>
<evidence type="ECO:0000256" key="6">
    <source>
        <dbReference type="ARBA" id="ARBA00022723"/>
    </source>
</evidence>
<proteinExistence type="inferred from homology"/>
<dbReference type="InterPro" id="IPR010280">
    <property type="entry name" value="U5_MeTrfase_fam"/>
</dbReference>
<dbReference type="InterPro" id="IPR002792">
    <property type="entry name" value="TRAM_dom"/>
</dbReference>
<dbReference type="PROSITE" id="PS01230">
    <property type="entry name" value="TRMA_1"/>
    <property type="match status" value="1"/>
</dbReference>
<comment type="similarity">
    <text evidence="9">Belongs to the class I-like SAM-binding methyltransferase superfamily. RNA M5U methyltransferase family. RlmD subfamily.</text>
</comment>
<keyword evidence="8 9" id="KW-0411">Iron-sulfur</keyword>
<keyword evidence="5 9" id="KW-0949">S-adenosyl-L-methionine</keyword>
<dbReference type="PANTHER" id="PTHR11061">
    <property type="entry name" value="RNA M5U METHYLTRANSFERASE"/>
    <property type="match status" value="1"/>
</dbReference>
<feature type="binding site" evidence="9">
    <location>
        <position position="81"/>
    </location>
    <ligand>
        <name>[4Fe-4S] cluster</name>
        <dbReference type="ChEBI" id="CHEBI:49883"/>
    </ligand>
</feature>
<dbReference type="GO" id="GO:0051539">
    <property type="term" value="F:4 iron, 4 sulfur cluster binding"/>
    <property type="evidence" value="ECO:0007669"/>
    <property type="project" value="UniProtKB-KW"/>
</dbReference>
<gene>
    <name evidence="9 13" type="primary">rlmD</name>
    <name evidence="13" type="ORF">DTO96_102260</name>
</gene>
<keyword evidence="1 9" id="KW-0004">4Fe-4S</keyword>
<comment type="function">
    <text evidence="9">Catalyzes the formation of 5-methyl-uridine at position 1939 (m5U1939) in 23S rRNA.</text>
</comment>
<dbReference type="Pfam" id="PF01938">
    <property type="entry name" value="TRAM"/>
    <property type="match status" value="1"/>
</dbReference>
<evidence type="ECO:0000256" key="11">
    <source>
        <dbReference type="PROSITE-ProRule" id="PRU10015"/>
    </source>
</evidence>
<feature type="binding site" evidence="9 10">
    <location>
        <position position="376"/>
    </location>
    <ligand>
        <name>S-adenosyl-L-methionine</name>
        <dbReference type="ChEBI" id="CHEBI:59789"/>
    </ligand>
</feature>
<dbReference type="NCBIfam" id="NF009639">
    <property type="entry name" value="PRK13168.1"/>
    <property type="match status" value="1"/>
</dbReference>
<dbReference type="PROSITE" id="PS51687">
    <property type="entry name" value="SAM_MT_RNA_M5U"/>
    <property type="match status" value="1"/>
</dbReference>
<dbReference type="KEGG" id="hyf:DTO96_102260"/>
<evidence type="ECO:0000256" key="9">
    <source>
        <dbReference type="HAMAP-Rule" id="MF_01010"/>
    </source>
</evidence>
<feature type="binding site" evidence="9">
    <location>
        <position position="90"/>
    </location>
    <ligand>
        <name>[4Fe-4S] cluster</name>
        <dbReference type="ChEBI" id="CHEBI:49883"/>
    </ligand>
</feature>
<dbReference type="InterPro" id="IPR029063">
    <property type="entry name" value="SAM-dependent_MTases_sf"/>
</dbReference>
<keyword evidence="3 9" id="KW-0489">Methyltransferase</keyword>
<dbReference type="InterPro" id="IPR030391">
    <property type="entry name" value="MeTrfase_TrmA_CS"/>
</dbReference>
<feature type="binding site" evidence="9">
    <location>
        <position position="87"/>
    </location>
    <ligand>
        <name>[4Fe-4S] cluster</name>
        <dbReference type="ChEBI" id="CHEBI:49883"/>
    </ligand>
</feature>
<dbReference type="GO" id="GO:0070041">
    <property type="term" value="F:rRNA (uridine-C5-)-methyltransferase activity"/>
    <property type="evidence" value="ECO:0007669"/>
    <property type="project" value="UniProtKB-UniRule"/>
</dbReference>
<feature type="active site" evidence="11">
    <location>
        <position position="406"/>
    </location>
</feature>
<evidence type="ECO:0000256" key="1">
    <source>
        <dbReference type="ARBA" id="ARBA00022485"/>
    </source>
</evidence>
<keyword evidence="14" id="KW-1185">Reference proteome</keyword>
<dbReference type="GO" id="GO:0070475">
    <property type="term" value="P:rRNA base methylation"/>
    <property type="evidence" value="ECO:0007669"/>
    <property type="project" value="TreeGrafter"/>
</dbReference>
<dbReference type="CDD" id="cd02440">
    <property type="entry name" value="AdoMet_MTases"/>
    <property type="match status" value="1"/>
</dbReference>
<evidence type="ECO:0000256" key="3">
    <source>
        <dbReference type="ARBA" id="ARBA00022603"/>
    </source>
</evidence>
<dbReference type="AlphaFoldDB" id="A0A345DDR8"/>
<dbReference type="HAMAP" id="MF_01010">
    <property type="entry name" value="23SrRNA_methyltr_RlmD"/>
    <property type="match status" value="1"/>
</dbReference>
<dbReference type="GO" id="GO:0003723">
    <property type="term" value="F:RNA binding"/>
    <property type="evidence" value="ECO:0007669"/>
    <property type="project" value="InterPro"/>
</dbReference>
<feature type="binding site" evidence="9 10">
    <location>
        <position position="327"/>
    </location>
    <ligand>
        <name>S-adenosyl-L-methionine</name>
        <dbReference type="ChEBI" id="CHEBI:59789"/>
    </ligand>
</feature>
<reference evidence="14" key="1">
    <citation type="submission" date="2018-07" db="EMBL/GenBank/DDBJ databases">
        <authorList>
            <person name="Kim H."/>
        </authorList>
    </citation>
    <scope>NUCLEOTIDE SEQUENCE [LARGE SCALE GENOMIC DNA]</scope>
    <source>
        <strain evidence="14">F02</strain>
    </source>
</reference>